<keyword evidence="3" id="KW-1185">Reference proteome</keyword>
<dbReference type="EMBL" id="BLAX01000001">
    <property type="protein sequence ID" value="GET31417.1"/>
    <property type="molecule type" value="Genomic_DNA"/>
</dbReference>
<evidence type="ECO:0000256" key="1">
    <source>
        <dbReference type="SAM" id="Phobius"/>
    </source>
</evidence>
<proteinExistence type="predicted"/>
<dbReference type="Proteomes" id="UP000391834">
    <property type="component" value="Unassembled WGS sequence"/>
</dbReference>
<feature type="transmembrane region" description="Helical" evidence="1">
    <location>
        <begin position="64"/>
        <end position="87"/>
    </location>
</feature>
<dbReference type="OrthoDB" id="676526at2"/>
<dbReference type="InterPro" id="IPR021214">
    <property type="entry name" value="DUF2568"/>
</dbReference>
<evidence type="ECO:0000313" key="2">
    <source>
        <dbReference type="EMBL" id="GET31417.1"/>
    </source>
</evidence>
<feature type="transmembrane region" description="Helical" evidence="1">
    <location>
        <begin position="36"/>
        <end position="58"/>
    </location>
</feature>
<dbReference type="Pfam" id="PF10823">
    <property type="entry name" value="DUF2568"/>
    <property type="match status" value="1"/>
</dbReference>
<comment type="caution">
    <text evidence="2">The sequence shown here is derived from an EMBL/GenBank/DDBJ whole genome shotgun (WGS) entry which is preliminary data.</text>
</comment>
<evidence type="ECO:0008006" key="4">
    <source>
        <dbReference type="Google" id="ProtNLM"/>
    </source>
</evidence>
<keyword evidence="1" id="KW-1133">Transmembrane helix</keyword>
<feature type="transmembrane region" description="Helical" evidence="1">
    <location>
        <begin position="121"/>
        <end position="139"/>
    </location>
</feature>
<accession>A0A5M4AVG7</accession>
<gene>
    <name evidence="2" type="ORF">PbJCM13498_02800</name>
</gene>
<sequence>MNISISKPINEPIYNTIVPFVTLNWIPFFMNFIKQINLLVSFLLELGLIILAGLWGFQQGENSFMRYVFVVAIPAVIILLWGVWAAPKSKRRLKNPARTIFKLAMMALAVFFAYASGHLVWALSFAVITILNVSLAYLWKQDY</sequence>
<name>A0A5M4AVG7_9BACT</name>
<feature type="transmembrane region" description="Helical" evidence="1">
    <location>
        <begin position="99"/>
        <end position="115"/>
    </location>
</feature>
<dbReference type="AlphaFoldDB" id="A0A5M4AVG7"/>
<evidence type="ECO:0000313" key="3">
    <source>
        <dbReference type="Proteomes" id="UP000391834"/>
    </source>
</evidence>
<reference evidence="2 3" key="1">
    <citation type="submission" date="2019-10" db="EMBL/GenBank/DDBJ databases">
        <title>Prolixibacter strains distinguished by the presence of nitrate reductase genes were adept at nitrate-dependent anaerobic corrosion of metallic iron and carbon steel.</title>
        <authorList>
            <person name="Iino T."/>
            <person name="Shono N."/>
            <person name="Ito K."/>
            <person name="Nakamura R."/>
            <person name="Sueoka K."/>
            <person name="Harayama S."/>
            <person name="Ohkuma M."/>
        </authorList>
    </citation>
    <scope>NUCLEOTIDE SEQUENCE [LARGE SCALE GENOMIC DNA]</scope>
    <source>
        <strain evidence="2 3">JCM 13498</strain>
    </source>
</reference>
<keyword evidence="1" id="KW-0812">Transmembrane</keyword>
<organism evidence="2 3">
    <name type="scientific">Prolixibacter bellariivorans</name>
    <dbReference type="NCBI Taxonomy" id="314319"/>
    <lineage>
        <taxon>Bacteria</taxon>
        <taxon>Pseudomonadati</taxon>
        <taxon>Bacteroidota</taxon>
        <taxon>Bacteroidia</taxon>
        <taxon>Marinilabiliales</taxon>
        <taxon>Prolixibacteraceae</taxon>
        <taxon>Prolixibacter</taxon>
    </lineage>
</organism>
<protein>
    <recommendedName>
        <fullName evidence="4">DUF2568 domain-containing protein</fullName>
    </recommendedName>
</protein>
<keyword evidence="1" id="KW-0472">Membrane</keyword>